<comment type="caution">
    <text evidence="9">The sequence shown here is derived from an EMBL/GenBank/DDBJ whole genome shotgun (WGS) entry which is preliminary data.</text>
</comment>
<sequence>ELQVIWGAVLQVFVLFPSFKHFRILNIAALAGTTMTAIYILHETRVNGFGDINYARLWPADQPNGAITAPQYFFTGCAVLLNALGGHSIMIEMMDAMESPKQYTTAYTGGWLWTIFLVVPHSIAVNLSFPKLIGGADNVYGLLPTSKAKVASVALMIIHQLAAFAYYVLPAIFMWERLIKTHTRPWYIRLPSRLPVSLFIWAIAMAFPFYGAINSLMASVSVPFTAFALPALTFALLYRTQDNRQDAVLPPFSWLRVANWAPALLLSVFIVVFYLGFGFAVSTENAWS</sequence>
<keyword evidence="6 7" id="KW-0472">Membrane</keyword>
<dbReference type="GO" id="GO:0016020">
    <property type="term" value="C:membrane"/>
    <property type="evidence" value="ECO:0007669"/>
    <property type="project" value="UniProtKB-SubCell"/>
</dbReference>
<keyword evidence="3 7" id="KW-0812">Transmembrane</keyword>
<evidence type="ECO:0000256" key="4">
    <source>
        <dbReference type="ARBA" id="ARBA00022970"/>
    </source>
</evidence>
<dbReference type="PANTHER" id="PTHR48017">
    <property type="entry name" value="OS05G0424000 PROTEIN-RELATED"/>
    <property type="match status" value="1"/>
</dbReference>
<organism evidence="9 10">
    <name type="scientific">Haematococcus lacustris</name>
    <name type="common">Green alga</name>
    <name type="synonym">Haematococcus pluvialis</name>
    <dbReference type="NCBI Taxonomy" id="44745"/>
    <lineage>
        <taxon>Eukaryota</taxon>
        <taxon>Viridiplantae</taxon>
        <taxon>Chlorophyta</taxon>
        <taxon>core chlorophytes</taxon>
        <taxon>Chlorophyceae</taxon>
        <taxon>CS clade</taxon>
        <taxon>Chlamydomonadales</taxon>
        <taxon>Haematococcaceae</taxon>
        <taxon>Haematococcus</taxon>
    </lineage>
</organism>
<evidence type="ECO:0000313" key="10">
    <source>
        <dbReference type="Proteomes" id="UP000485058"/>
    </source>
</evidence>
<keyword evidence="4" id="KW-0029">Amino-acid transport</keyword>
<feature type="transmembrane region" description="Helical" evidence="7">
    <location>
        <begin position="24"/>
        <end position="41"/>
    </location>
</feature>
<gene>
    <name evidence="9" type="ORF">HaLaN_28416</name>
</gene>
<evidence type="ECO:0000256" key="2">
    <source>
        <dbReference type="ARBA" id="ARBA00022448"/>
    </source>
</evidence>
<protein>
    <submittedName>
        <fullName evidence="9">Aa_trans domain-containing protein</fullName>
    </submittedName>
</protein>
<feature type="transmembrane region" description="Helical" evidence="7">
    <location>
        <begin position="216"/>
        <end position="238"/>
    </location>
</feature>
<dbReference type="Pfam" id="PF01490">
    <property type="entry name" value="Aa_trans"/>
    <property type="match status" value="1"/>
</dbReference>
<evidence type="ECO:0000256" key="3">
    <source>
        <dbReference type="ARBA" id="ARBA00022692"/>
    </source>
</evidence>
<dbReference type="AlphaFoldDB" id="A0A6A0AD00"/>
<feature type="transmembrane region" description="Helical" evidence="7">
    <location>
        <begin position="190"/>
        <end position="210"/>
    </location>
</feature>
<evidence type="ECO:0000256" key="7">
    <source>
        <dbReference type="SAM" id="Phobius"/>
    </source>
</evidence>
<feature type="transmembrane region" description="Helical" evidence="7">
    <location>
        <begin position="150"/>
        <end position="169"/>
    </location>
</feature>
<keyword evidence="10" id="KW-1185">Reference proteome</keyword>
<proteinExistence type="predicted"/>
<accession>A0A6A0AD00</accession>
<name>A0A6A0AD00_HAELA</name>
<dbReference type="EMBL" id="BLLF01004487">
    <property type="protein sequence ID" value="GFH29707.1"/>
    <property type="molecule type" value="Genomic_DNA"/>
</dbReference>
<evidence type="ECO:0000256" key="1">
    <source>
        <dbReference type="ARBA" id="ARBA00004370"/>
    </source>
</evidence>
<feature type="non-terminal residue" evidence="9">
    <location>
        <position position="1"/>
    </location>
</feature>
<evidence type="ECO:0000259" key="8">
    <source>
        <dbReference type="Pfam" id="PF01490"/>
    </source>
</evidence>
<evidence type="ECO:0000313" key="9">
    <source>
        <dbReference type="EMBL" id="GFH29707.1"/>
    </source>
</evidence>
<feature type="transmembrane region" description="Helical" evidence="7">
    <location>
        <begin position="111"/>
        <end position="130"/>
    </location>
</feature>
<feature type="domain" description="Amino acid transporter transmembrane" evidence="8">
    <location>
        <begin position="9"/>
        <end position="251"/>
    </location>
</feature>
<dbReference type="InterPro" id="IPR013057">
    <property type="entry name" value="AA_transpt_TM"/>
</dbReference>
<evidence type="ECO:0000256" key="5">
    <source>
        <dbReference type="ARBA" id="ARBA00022989"/>
    </source>
</evidence>
<comment type="subcellular location">
    <subcellularLocation>
        <location evidence="1">Membrane</location>
    </subcellularLocation>
</comment>
<dbReference type="GO" id="GO:0006865">
    <property type="term" value="P:amino acid transport"/>
    <property type="evidence" value="ECO:0007669"/>
    <property type="project" value="UniProtKB-KW"/>
</dbReference>
<reference evidence="9 10" key="1">
    <citation type="submission" date="2020-02" db="EMBL/GenBank/DDBJ databases">
        <title>Draft genome sequence of Haematococcus lacustris strain NIES-144.</title>
        <authorList>
            <person name="Morimoto D."/>
            <person name="Nakagawa S."/>
            <person name="Yoshida T."/>
            <person name="Sawayama S."/>
        </authorList>
    </citation>
    <scope>NUCLEOTIDE SEQUENCE [LARGE SCALE GENOMIC DNA]</scope>
    <source>
        <strain evidence="9 10">NIES-144</strain>
    </source>
</reference>
<feature type="transmembrane region" description="Helical" evidence="7">
    <location>
        <begin position="72"/>
        <end position="91"/>
    </location>
</feature>
<keyword evidence="5 7" id="KW-1133">Transmembrane helix</keyword>
<keyword evidence="2" id="KW-0813">Transport</keyword>
<dbReference type="Proteomes" id="UP000485058">
    <property type="component" value="Unassembled WGS sequence"/>
</dbReference>
<evidence type="ECO:0000256" key="6">
    <source>
        <dbReference type="ARBA" id="ARBA00023136"/>
    </source>
</evidence>
<feature type="transmembrane region" description="Helical" evidence="7">
    <location>
        <begin position="259"/>
        <end position="281"/>
    </location>
</feature>